<name>A0A2L2QDV9_9BETA</name>
<proteinExistence type="predicted"/>
<feature type="compositionally biased region" description="Polar residues" evidence="1">
    <location>
        <begin position="1"/>
        <end position="10"/>
    </location>
</feature>
<reference evidence="2" key="1">
    <citation type="journal article" date="2018" name="J. Virol.">
        <title>Copy number heterogeneity, large origin tandem repeats, and interspecies recombination in HHV-6A and HHV-6B reference strains.</title>
        <authorList>
            <person name="Greninger A.L."/>
            <person name="Roychoudhury P."/>
            <person name="Makhsous N."/>
            <person name="Hanson D."/>
            <person name="Chase J."/>
            <person name="Krueger G."/>
            <person name="Xie H."/>
            <person name="Huang M.-L."/>
            <person name="Saunders L."/>
            <person name="Ablashi D."/>
            <person name="Koelle D.M."/>
            <person name="Cook L."/>
            <person name="Jerome K.R."/>
        </authorList>
    </citation>
    <scope>NUCLEOTIDE SEQUENCE</scope>
    <source>
        <strain evidence="2">SIE</strain>
    </source>
</reference>
<evidence type="ECO:0000313" key="2">
    <source>
        <dbReference type="EMBL" id="AVI09193.1"/>
    </source>
</evidence>
<protein>
    <submittedName>
        <fullName evidence="2">Uncharacterized protein</fullName>
    </submittedName>
</protein>
<evidence type="ECO:0000256" key="1">
    <source>
        <dbReference type="SAM" id="MobiDB-lite"/>
    </source>
</evidence>
<feature type="region of interest" description="Disordered" evidence="1">
    <location>
        <begin position="1"/>
        <end position="79"/>
    </location>
</feature>
<dbReference type="EMBL" id="MF994828">
    <property type="protein sequence ID" value="AVI09193.1"/>
    <property type="molecule type" value="Genomic_DNA"/>
</dbReference>
<feature type="compositionally biased region" description="Basic and acidic residues" evidence="1">
    <location>
        <begin position="26"/>
        <end position="40"/>
    </location>
</feature>
<organism evidence="2">
    <name type="scientific">Human betaherpesvirus 6A</name>
    <dbReference type="NCBI Taxonomy" id="32603"/>
    <lineage>
        <taxon>Viruses</taxon>
        <taxon>Duplodnaviria</taxon>
        <taxon>Heunggongvirae</taxon>
        <taxon>Peploviricota</taxon>
        <taxon>Herviviricetes</taxon>
        <taxon>Herpesvirales</taxon>
        <taxon>Orthoherpesviridae</taxon>
        <taxon>Betaherpesvirinae</taxon>
        <taxon>Roseolovirus</taxon>
        <taxon>Roseolovirus humanbeta6a</taxon>
    </lineage>
</organism>
<sequence length="144" mass="15610">MTIKKNTPPTSEHPPAHTPPLPPPLESRRRVDGQSLERLHGNAPPLSPRSNPSHPPPQSTHADSVRRGGDRSGSGNCNGHVLRTATVTAAAAVVAVTVVVAEHLGRRRRVPPAPRSSRYEKSSQCKRLKILCISKKKILRGNKK</sequence>
<feature type="compositionally biased region" description="Pro residues" evidence="1">
    <location>
        <begin position="16"/>
        <end position="25"/>
    </location>
</feature>
<accession>A0A2L2QDV9</accession>